<feature type="compositionally biased region" description="Low complexity" evidence="1">
    <location>
        <begin position="265"/>
        <end position="275"/>
    </location>
</feature>
<protein>
    <submittedName>
        <fullName evidence="2">Uncharacterized protein</fullName>
    </submittedName>
</protein>
<evidence type="ECO:0000256" key="1">
    <source>
        <dbReference type="SAM" id="MobiDB-lite"/>
    </source>
</evidence>
<gene>
    <name evidence="2" type="ORF">ELS17_09200</name>
</gene>
<dbReference type="Pfam" id="PF23373">
    <property type="entry name" value="DUF7093"/>
    <property type="match status" value="1"/>
</dbReference>
<comment type="caution">
    <text evidence="2">The sequence shown here is derived from an EMBL/GenBank/DDBJ whole genome shotgun (WGS) entry which is preliminary data.</text>
</comment>
<feature type="region of interest" description="Disordered" evidence="1">
    <location>
        <begin position="1"/>
        <end position="25"/>
    </location>
</feature>
<feature type="compositionally biased region" description="Acidic residues" evidence="1">
    <location>
        <begin position="234"/>
        <end position="252"/>
    </location>
</feature>
<name>A0A482Y9X0_9EURY</name>
<evidence type="ECO:0000313" key="2">
    <source>
        <dbReference type="EMBL" id="RZH69567.1"/>
    </source>
</evidence>
<dbReference type="EMBL" id="SHMR01000001">
    <property type="protein sequence ID" value="RZH69567.1"/>
    <property type="molecule type" value="Genomic_DNA"/>
</dbReference>
<feature type="compositionally biased region" description="Low complexity" evidence="1">
    <location>
        <begin position="133"/>
        <end position="152"/>
    </location>
</feature>
<dbReference type="AlphaFoldDB" id="A0A482Y9X0"/>
<dbReference type="Proteomes" id="UP000292704">
    <property type="component" value="Unassembled WGS sequence"/>
</dbReference>
<evidence type="ECO:0000313" key="3">
    <source>
        <dbReference type="Proteomes" id="UP000292704"/>
    </source>
</evidence>
<feature type="region of interest" description="Disordered" evidence="1">
    <location>
        <begin position="341"/>
        <end position="361"/>
    </location>
</feature>
<feature type="compositionally biased region" description="Basic and acidic residues" evidence="1">
    <location>
        <begin position="189"/>
        <end position="201"/>
    </location>
</feature>
<reference evidence="2 3" key="1">
    <citation type="submission" date="2019-02" db="EMBL/GenBank/DDBJ databases">
        <title>Genome analysis provides insights into bioremediation potentialities and Haloocin production by Natrinema altunense strain 4.1R isolated from Chott Douz in Tunisian desert.</title>
        <authorList>
            <person name="Najjari A."/>
            <person name="Youssef N."/>
            <person name="Ben Dhia O."/>
            <person name="Ferjani R."/>
            <person name="El Hidri D."/>
            <person name="Ouzari H.I."/>
            <person name="Cherif A."/>
        </authorList>
    </citation>
    <scope>NUCLEOTIDE SEQUENCE [LARGE SCALE GENOMIC DNA]</scope>
    <source>
        <strain evidence="2 3">4.1R</strain>
    </source>
</reference>
<feature type="compositionally biased region" description="Acidic residues" evidence="1">
    <location>
        <begin position="158"/>
        <end position="169"/>
    </location>
</feature>
<organism evidence="2 3">
    <name type="scientific">Natrinema altunense</name>
    <dbReference type="NCBI Taxonomy" id="222984"/>
    <lineage>
        <taxon>Archaea</taxon>
        <taxon>Methanobacteriati</taxon>
        <taxon>Methanobacteriota</taxon>
        <taxon>Stenosarchaea group</taxon>
        <taxon>Halobacteria</taxon>
        <taxon>Halobacteriales</taxon>
        <taxon>Natrialbaceae</taxon>
        <taxon>Natrinema</taxon>
    </lineage>
</organism>
<feature type="compositionally biased region" description="Low complexity" evidence="1">
    <location>
        <begin position="79"/>
        <end position="92"/>
    </location>
</feature>
<feature type="compositionally biased region" description="Acidic residues" evidence="1">
    <location>
        <begin position="177"/>
        <end position="188"/>
    </location>
</feature>
<feature type="compositionally biased region" description="Acidic residues" evidence="1">
    <location>
        <begin position="64"/>
        <end position="73"/>
    </location>
</feature>
<dbReference type="RefSeq" id="WP_130170375.1">
    <property type="nucleotide sequence ID" value="NZ_SHMR01000001.1"/>
</dbReference>
<feature type="region of interest" description="Disordered" evidence="1">
    <location>
        <begin position="56"/>
        <end position="324"/>
    </location>
</feature>
<accession>A0A482Y9X0</accession>
<dbReference type="OrthoDB" id="205650at2157"/>
<dbReference type="InterPro" id="IPR055519">
    <property type="entry name" value="DUF7093"/>
</dbReference>
<proteinExistence type="predicted"/>
<sequence>MALRCSLLGHDYGDSEVEREREERGSEVVVTVQEYEECARCGDRNVISENTEVTSLFAGTDADSVPDEPDTEPPEPPLESDATDTPDAASASGPEVADPADTVASPDGDDAELIDADDAGSDASETGVPGTEPSASPTADPSDPNPGTATAGTAGGLEADDDTAEIDLPTDEHGEPVTDDGEILEDEPATDRDRDRDHGEWPDSDDVGPPVDGESDPTNWPDDPADGGTVSDTDAPEPDEIDDDAVLLDTDDPVGGVQAGGETGADGSTAAATDARSVTADPPTDVRGDAEPAPDPDPGTGIERAASAPTPAESDGASDDIPTELYCPRCDYVSAGDRESLRTGDICPDCRKGYLSERERR</sequence>
<feature type="compositionally biased region" description="Acidic residues" evidence="1">
    <location>
        <begin position="107"/>
        <end position="120"/>
    </location>
</feature>
<feature type="compositionally biased region" description="Basic and acidic residues" evidence="1">
    <location>
        <begin position="11"/>
        <end position="25"/>
    </location>
</feature>
<dbReference type="STRING" id="222984.GCA_000731985_00824"/>